<keyword evidence="3" id="KW-0285">Flavoprotein</keyword>
<keyword evidence="4" id="KW-0274">FAD</keyword>
<dbReference type="Pfam" id="PF07992">
    <property type="entry name" value="Pyr_redox_2"/>
    <property type="match status" value="1"/>
</dbReference>
<dbReference type="Gene3D" id="3.50.50.100">
    <property type="match status" value="1"/>
</dbReference>
<evidence type="ECO:0000256" key="5">
    <source>
        <dbReference type="ARBA" id="ARBA00023002"/>
    </source>
</evidence>
<evidence type="ECO:0000256" key="1">
    <source>
        <dbReference type="ARBA" id="ARBA00001974"/>
    </source>
</evidence>
<reference evidence="7 8" key="1">
    <citation type="submission" date="2020-08" db="EMBL/GenBank/DDBJ databases">
        <title>Genomic Encyclopedia of Type Strains, Phase IV (KMG-IV): sequencing the most valuable type-strain genomes for metagenomic binning, comparative biology and taxonomic classification.</title>
        <authorList>
            <person name="Goeker M."/>
        </authorList>
    </citation>
    <scope>NUCLEOTIDE SEQUENCE [LARGE SCALE GENOMIC DNA]</scope>
    <source>
        <strain evidence="7 8">DSM 5391</strain>
    </source>
</reference>
<evidence type="ECO:0000313" key="7">
    <source>
        <dbReference type="EMBL" id="MBB6445003.1"/>
    </source>
</evidence>
<feature type="domain" description="FAD/NAD(P)-binding" evidence="6">
    <location>
        <begin position="5"/>
        <end position="323"/>
    </location>
</feature>
<dbReference type="InterPro" id="IPR051169">
    <property type="entry name" value="NADH-Q_oxidoreductase"/>
</dbReference>
<sequence length="403" mass="44381">MKKPKIVILGAGYGGLMTATKLQKALGVNEADIVLVNKNDYHYETTWLHEASAGTLHHDRVRYDIKNVLDRNKVEFVQDTVMEIKAEEKKVLLEKSELAYDYLVVALGGESETFGIKGLKEYAFSIVNVNAARRIREHIEYQFSTYHDEQDDNKLAIVVGGAGFTGIEFLGELVERIPKLCQEYDVEQSKVKIMCVEAAPTVLPGFDPELVKYAVSFLEGKGVEFKIGTAIKECAPDGIKVGKGEDEIEEIKAGTVVWAAGVRGNAVIETSGIESMRARVKVEPDLRAPGFNDIFIIGDCALVINEEINRPYPPTAQIAMQQGIAVAKNIAKLMRNQNDLEKFVPDIKGTVCSLGDHNAIGVVYGKKLVGTPASFMKKVIDNRALLMIGGISLMLKKGKFNFI</sequence>
<dbReference type="EMBL" id="JACHGK010000004">
    <property type="protein sequence ID" value="MBB6445003.1"/>
    <property type="molecule type" value="Genomic_DNA"/>
</dbReference>
<keyword evidence="8" id="KW-1185">Reference proteome</keyword>
<evidence type="ECO:0000313" key="8">
    <source>
        <dbReference type="Proteomes" id="UP000531594"/>
    </source>
</evidence>
<comment type="cofactor">
    <cofactor evidence="1">
        <name>FAD</name>
        <dbReference type="ChEBI" id="CHEBI:57692"/>
    </cofactor>
</comment>
<accession>A0A7X0LUX4</accession>
<comment type="caution">
    <text evidence="7">The sequence shown here is derived from an EMBL/GenBank/DDBJ whole genome shotgun (WGS) entry which is preliminary data.</text>
</comment>
<protein>
    <submittedName>
        <fullName evidence="7">NADH dehydrogenase</fullName>
        <ecNumber evidence="7">1.6.99.3</ecNumber>
    </submittedName>
</protein>
<dbReference type="GO" id="GO:0003955">
    <property type="term" value="F:NAD(P)H dehydrogenase (quinone) activity"/>
    <property type="evidence" value="ECO:0007669"/>
    <property type="project" value="TreeGrafter"/>
</dbReference>
<organism evidence="7 8">
    <name type="scientific">Bacillus benzoevorans</name>
    <dbReference type="NCBI Taxonomy" id="1456"/>
    <lineage>
        <taxon>Bacteria</taxon>
        <taxon>Bacillati</taxon>
        <taxon>Bacillota</taxon>
        <taxon>Bacilli</taxon>
        <taxon>Bacillales</taxon>
        <taxon>Bacillaceae</taxon>
        <taxon>Bacillus</taxon>
    </lineage>
</organism>
<dbReference type="PANTHER" id="PTHR42913:SF3">
    <property type="entry name" value="64 KDA MITOCHONDRIAL NADH DEHYDROGENASE (EUROFUNG)"/>
    <property type="match status" value="1"/>
</dbReference>
<dbReference type="SUPFAM" id="SSF51905">
    <property type="entry name" value="FAD/NAD(P)-binding domain"/>
    <property type="match status" value="1"/>
</dbReference>
<evidence type="ECO:0000256" key="3">
    <source>
        <dbReference type="ARBA" id="ARBA00022630"/>
    </source>
</evidence>
<comment type="similarity">
    <text evidence="2">Belongs to the NADH dehydrogenase family.</text>
</comment>
<dbReference type="AlphaFoldDB" id="A0A7X0LUX4"/>
<dbReference type="InterPro" id="IPR036188">
    <property type="entry name" value="FAD/NAD-bd_sf"/>
</dbReference>
<evidence type="ECO:0000256" key="4">
    <source>
        <dbReference type="ARBA" id="ARBA00022827"/>
    </source>
</evidence>
<dbReference type="Proteomes" id="UP000531594">
    <property type="component" value="Unassembled WGS sequence"/>
</dbReference>
<proteinExistence type="inferred from homology"/>
<dbReference type="InterPro" id="IPR023753">
    <property type="entry name" value="FAD/NAD-binding_dom"/>
</dbReference>
<dbReference type="PRINTS" id="PR00368">
    <property type="entry name" value="FADPNR"/>
</dbReference>
<dbReference type="EC" id="1.6.99.3" evidence="7"/>
<name>A0A7X0LUX4_9BACI</name>
<evidence type="ECO:0000259" key="6">
    <source>
        <dbReference type="Pfam" id="PF07992"/>
    </source>
</evidence>
<dbReference type="RefSeq" id="WP_184524639.1">
    <property type="nucleotide sequence ID" value="NZ_JACHGK010000004.1"/>
</dbReference>
<dbReference type="PANTHER" id="PTHR42913">
    <property type="entry name" value="APOPTOSIS-INDUCING FACTOR 1"/>
    <property type="match status" value="1"/>
</dbReference>
<evidence type="ECO:0000256" key="2">
    <source>
        <dbReference type="ARBA" id="ARBA00005272"/>
    </source>
</evidence>
<gene>
    <name evidence="7" type="ORF">HNR53_001613</name>
</gene>
<dbReference type="GO" id="GO:0019646">
    <property type="term" value="P:aerobic electron transport chain"/>
    <property type="evidence" value="ECO:0007669"/>
    <property type="project" value="TreeGrafter"/>
</dbReference>
<keyword evidence="5 7" id="KW-0560">Oxidoreductase</keyword>